<proteinExistence type="predicted"/>
<keyword evidence="2" id="KW-1185">Reference proteome</keyword>
<comment type="caution">
    <text evidence="1">The sequence shown here is derived from an EMBL/GenBank/DDBJ whole genome shotgun (WGS) entry which is preliminary data.</text>
</comment>
<name>A0A4S3KRC5_9GAMM</name>
<dbReference type="AlphaFoldDB" id="A0A4S3KRC5"/>
<organism evidence="1 2">
    <name type="scientific">Metallibacterium scheffleri</name>
    <dbReference type="NCBI Taxonomy" id="993689"/>
    <lineage>
        <taxon>Bacteria</taxon>
        <taxon>Pseudomonadati</taxon>
        <taxon>Pseudomonadota</taxon>
        <taxon>Gammaproteobacteria</taxon>
        <taxon>Lysobacterales</taxon>
        <taxon>Rhodanobacteraceae</taxon>
        <taxon>Metallibacterium</taxon>
    </lineage>
</organism>
<dbReference type="RefSeq" id="WP_081130371.1">
    <property type="nucleotide sequence ID" value="NZ_LDOS01000005.1"/>
</dbReference>
<evidence type="ECO:0000313" key="1">
    <source>
        <dbReference type="EMBL" id="THD11637.1"/>
    </source>
</evidence>
<protein>
    <submittedName>
        <fullName evidence="1">Uncharacterized protein</fullName>
    </submittedName>
</protein>
<sequence>MGIQAHERRDELEELRRANRMMLEALTGVVCGDTADRHVAEHLLADLASDHRVASRIHAIIEDDSREHMLDGSQIVLDAVRTTLGVEHV</sequence>
<accession>A0A4S3KRC5</accession>
<evidence type="ECO:0000313" key="2">
    <source>
        <dbReference type="Proteomes" id="UP000307749"/>
    </source>
</evidence>
<reference evidence="1 2" key="1">
    <citation type="submission" date="2017-02" db="EMBL/GenBank/DDBJ databases">
        <title>Whole genome sequencing of Metallibacterium scheffleri DSM 24874 (T).</title>
        <authorList>
            <person name="Kumar S."/>
            <person name="Patil P."/>
            <person name="Patil P.B."/>
        </authorList>
    </citation>
    <scope>NUCLEOTIDE SEQUENCE [LARGE SCALE GENOMIC DNA]</scope>
    <source>
        <strain evidence="1 2">DSM 24874</strain>
    </source>
</reference>
<gene>
    <name evidence="1" type="ORF">B1806_02565</name>
</gene>
<dbReference type="EMBL" id="MWQO01000008">
    <property type="protein sequence ID" value="THD11637.1"/>
    <property type="molecule type" value="Genomic_DNA"/>
</dbReference>
<dbReference type="Proteomes" id="UP000307749">
    <property type="component" value="Unassembled WGS sequence"/>
</dbReference>